<sequence>MQDSGKIYIILEFCRGGDLSVYIQQRQGRIPEATAKHFMQQLASGLKVLRENNLIHRDLKPQNLLLSANDDKSTLKIADFGFARSLQPRGLAETLCGSPLYMAPEIMQLQKYDAKADLWSVGAILYQLVTGKTPYTGSNQIQLLQNIIKSTELQFPPDITDLTPSCIDLCRKLLRRNPGQMNKLNFMCRNLRPQKVIDGFPLSEANLVRTTEESSQEDCLPFSLDDESSGPDGSPSFIRRSPIRSTYGFSLDSKSKRNEASNPSNRIESTSNQGSVTRKPDLMMFSLGRFKHSEGNRNEPLKCLDSKAKSGSKVADPMEVVDQDYVLVSSPPMDASSSPSISKLSNFPCKSGSPLQHAGSPNPTSTAPMPIIGAATGNIGRIDSFESRSSAPGTSQGSTDMVDTIEQPSTDCITRIKSLQRCASAITELVNEKIETGKQLEAFSIQLVILAIWKQALHICHTQAASAIEGSPIPDTNRFREVTKEQGSIDIHEHLDLADSQVPQDIYSGIERAFLLEVGNAEELAKVVEPGSTEMPDAMESIFQSALALGRRGAVDEYMGDTDNAVLFYSKAVRLFIFLLVEAPSLILNPPFSLTNSDRYRLQNYIDMLNNRHSISRSQRMALLKSEEDRHFLKRGDSISVEDDDSGGFITAPDNSFTCGFYSLGNNAYWFAIWFTNSKDKTVVWMANRDRPVNGVGSIVSLRRDGVMILTDFDGTIVWEANSTSTGAVKAELLNSGNLVLRNSEGNILWHSFDYPIDTILPSQSFTKGKKLVSSLRKGSFESGYFNLYYDSNNILTLIYDGPEISSIYWPNPDFDVYRQGRTNYNSSRIAVLDEMGRFLSSDRLHFNATDMGFGIKRRMTIDYDGNLRIYSLNYSTGLWTISWQAIDEPCTVRGLCGRNGVCVYSPVATCSCPPGYVVNDPSDWNKGCKPEFNLTQSNSSQRVKFLEIPHTDYYGFDLNFSQSITLDACREICLGDRRCQAFSYRLIGTGQCYAKSALFNGYSSPDFPGTIYLKVPETLQESDPLILQSSNVICPNKVTEGSVSSPYLYRTPAKDMKWVYLYSFCSAIGALEVVFFALGWFFLFRKGGVPDSVEAGYQMIANHFRRFSHDELKKATKNFKEELGRGGSGAVYKGVLADGRAVAVKKLRDVVQAEQEFWAETSTVGKIYHMNLVRMWGYCSETKHRLLIYEYVENSSLDKHIFSSNFLGWKERFAVALGTAKGLAYLHHECLEWVIHCDVKPENILLDGDFQPKIADFGLAKLSQRSGTAGSVLTKIRGTKGYMAPEWALNHPITAKVDVYSYGVVILEMVRGIRLSNWAMDDNDDDQEEAAELPKFVSKIEGKIQAGESSWIENIVDPRLDGKFSRNQAVALVKIGLSCVEEDRNKRPTMASVVQSLMQCE</sequence>
<keyword evidence="2" id="KW-1185">Reference proteome</keyword>
<organism evidence="1 2">
    <name type="scientific">Catharanthus roseus</name>
    <name type="common">Madagascar periwinkle</name>
    <name type="synonym">Vinca rosea</name>
    <dbReference type="NCBI Taxonomy" id="4058"/>
    <lineage>
        <taxon>Eukaryota</taxon>
        <taxon>Viridiplantae</taxon>
        <taxon>Streptophyta</taxon>
        <taxon>Embryophyta</taxon>
        <taxon>Tracheophyta</taxon>
        <taxon>Spermatophyta</taxon>
        <taxon>Magnoliopsida</taxon>
        <taxon>eudicotyledons</taxon>
        <taxon>Gunneridae</taxon>
        <taxon>Pentapetalae</taxon>
        <taxon>asterids</taxon>
        <taxon>lamiids</taxon>
        <taxon>Gentianales</taxon>
        <taxon>Apocynaceae</taxon>
        <taxon>Rauvolfioideae</taxon>
        <taxon>Vinceae</taxon>
        <taxon>Catharanthinae</taxon>
        <taxon>Catharanthus</taxon>
    </lineage>
</organism>
<proteinExistence type="predicted"/>
<name>A0ACC0CCG8_CATRO</name>
<dbReference type="EMBL" id="CM044701">
    <property type="protein sequence ID" value="KAI5682590.1"/>
    <property type="molecule type" value="Genomic_DNA"/>
</dbReference>
<comment type="caution">
    <text evidence="1">The sequence shown here is derived from an EMBL/GenBank/DDBJ whole genome shotgun (WGS) entry which is preliminary data.</text>
</comment>
<accession>A0ACC0CCG8</accession>
<evidence type="ECO:0000313" key="1">
    <source>
        <dbReference type="EMBL" id="KAI5682590.1"/>
    </source>
</evidence>
<protein>
    <submittedName>
        <fullName evidence="1">Uncharacterized protein</fullName>
    </submittedName>
</protein>
<dbReference type="Proteomes" id="UP001060085">
    <property type="component" value="Linkage Group LG01"/>
</dbReference>
<gene>
    <name evidence="1" type="ORF">M9H77_03818</name>
</gene>
<reference evidence="2" key="1">
    <citation type="journal article" date="2023" name="Nat. Plants">
        <title>Single-cell RNA sequencing provides a high-resolution roadmap for understanding the multicellular compartmentation of specialized metabolism.</title>
        <authorList>
            <person name="Sun S."/>
            <person name="Shen X."/>
            <person name="Li Y."/>
            <person name="Li Y."/>
            <person name="Wang S."/>
            <person name="Li R."/>
            <person name="Zhang H."/>
            <person name="Shen G."/>
            <person name="Guo B."/>
            <person name="Wei J."/>
            <person name="Xu J."/>
            <person name="St-Pierre B."/>
            <person name="Chen S."/>
            <person name="Sun C."/>
        </authorList>
    </citation>
    <scope>NUCLEOTIDE SEQUENCE [LARGE SCALE GENOMIC DNA]</scope>
</reference>
<evidence type="ECO:0000313" key="2">
    <source>
        <dbReference type="Proteomes" id="UP001060085"/>
    </source>
</evidence>